<dbReference type="EMBL" id="MGLG01000017">
    <property type="protein sequence ID" value="OGN41365.1"/>
    <property type="molecule type" value="Genomic_DNA"/>
</dbReference>
<feature type="transmembrane region" description="Helical" evidence="1">
    <location>
        <begin position="47"/>
        <end position="66"/>
    </location>
</feature>
<evidence type="ECO:0000313" key="2">
    <source>
        <dbReference type="EMBL" id="OGN41365.1"/>
    </source>
</evidence>
<gene>
    <name evidence="2" type="ORF">A2606_01205</name>
</gene>
<sequence>MGNYLMETIAMAELIFLFPVLIMGTIRNIFRLILGKKIDESDGEFKSIHYLVSLLVWIFVGGWLIYQNQFIYITYVYACPSGVGNKCYKVPADYISEDCEDAEWDTRGSRGGRCTAPYIEKIYFENGGYVSFDYCDVESKDKWTCYAENNYIRTWGLQLSERVRVKK</sequence>
<keyword evidence="1" id="KW-0472">Membrane</keyword>
<comment type="caution">
    <text evidence="2">The sequence shown here is derived from an EMBL/GenBank/DDBJ whole genome shotgun (WGS) entry which is preliminary data.</text>
</comment>
<protein>
    <submittedName>
        <fullName evidence="2">Uncharacterized protein</fullName>
    </submittedName>
</protein>
<accession>A0A1F8HUU7</accession>
<organism evidence="2 3">
    <name type="scientific">Candidatus Yanofskybacteria bacterium RIFOXYD1_FULL_42_10</name>
    <dbReference type="NCBI Taxonomy" id="1802718"/>
    <lineage>
        <taxon>Bacteria</taxon>
        <taxon>Candidatus Yanofskyibacteriota</taxon>
    </lineage>
</organism>
<dbReference type="AlphaFoldDB" id="A0A1F8HUU7"/>
<evidence type="ECO:0000256" key="1">
    <source>
        <dbReference type="SAM" id="Phobius"/>
    </source>
</evidence>
<reference evidence="2 3" key="1">
    <citation type="journal article" date="2016" name="Nat. Commun.">
        <title>Thousands of microbial genomes shed light on interconnected biogeochemical processes in an aquifer system.</title>
        <authorList>
            <person name="Anantharaman K."/>
            <person name="Brown C.T."/>
            <person name="Hug L.A."/>
            <person name="Sharon I."/>
            <person name="Castelle C.J."/>
            <person name="Probst A.J."/>
            <person name="Thomas B.C."/>
            <person name="Singh A."/>
            <person name="Wilkins M.J."/>
            <person name="Karaoz U."/>
            <person name="Brodie E.L."/>
            <person name="Williams K.H."/>
            <person name="Hubbard S.S."/>
            <person name="Banfield J.F."/>
        </authorList>
    </citation>
    <scope>NUCLEOTIDE SEQUENCE [LARGE SCALE GENOMIC DNA]</scope>
</reference>
<proteinExistence type="predicted"/>
<evidence type="ECO:0000313" key="3">
    <source>
        <dbReference type="Proteomes" id="UP000178043"/>
    </source>
</evidence>
<feature type="transmembrane region" description="Helical" evidence="1">
    <location>
        <begin position="6"/>
        <end position="26"/>
    </location>
</feature>
<keyword evidence="1" id="KW-0812">Transmembrane</keyword>
<keyword evidence="1" id="KW-1133">Transmembrane helix</keyword>
<dbReference type="Proteomes" id="UP000178043">
    <property type="component" value="Unassembled WGS sequence"/>
</dbReference>
<name>A0A1F8HUU7_9BACT</name>